<accession>A0AAJ0PD75</accession>
<keyword evidence="2" id="KW-0012">Acyltransferase</keyword>
<evidence type="ECO:0000313" key="5">
    <source>
        <dbReference type="Proteomes" id="UP000071644"/>
    </source>
</evidence>
<dbReference type="PANTHER" id="PTHR43877">
    <property type="entry name" value="AMINOALKYLPHOSPHONATE N-ACETYLTRANSFERASE-RELATED-RELATED"/>
    <property type="match status" value="1"/>
</dbReference>
<evidence type="ECO:0000313" key="4">
    <source>
        <dbReference type="EMBL" id="KTT14714.1"/>
    </source>
</evidence>
<evidence type="ECO:0000256" key="1">
    <source>
        <dbReference type="ARBA" id="ARBA00022679"/>
    </source>
</evidence>
<proteinExistence type="predicted"/>
<reference evidence="4 5" key="1">
    <citation type="journal article" date="2016" name="Front. Microbiol.">
        <title>Genomic Resource of Rice Seed Associated Bacteria.</title>
        <authorList>
            <person name="Midha S."/>
            <person name="Bansal K."/>
            <person name="Sharma S."/>
            <person name="Kumar N."/>
            <person name="Patil P.P."/>
            <person name="Chaudhry V."/>
            <person name="Patil P.B."/>
        </authorList>
    </citation>
    <scope>NUCLEOTIDE SEQUENCE [LARGE SCALE GENOMIC DNA]</scope>
    <source>
        <strain evidence="4 5">NS96</strain>
    </source>
</reference>
<keyword evidence="1" id="KW-0808">Transferase</keyword>
<dbReference type="PROSITE" id="PS51186">
    <property type="entry name" value="GNAT"/>
    <property type="match status" value="1"/>
</dbReference>
<dbReference type="InterPro" id="IPR000182">
    <property type="entry name" value="GNAT_dom"/>
</dbReference>
<dbReference type="InterPro" id="IPR016181">
    <property type="entry name" value="Acyl_CoA_acyltransferase"/>
</dbReference>
<feature type="domain" description="N-acetyltransferase" evidence="3">
    <location>
        <begin position="4"/>
        <end position="151"/>
    </location>
</feature>
<name>A0AAJ0PD75_9PSED</name>
<dbReference type="Gene3D" id="3.40.630.30">
    <property type="match status" value="1"/>
</dbReference>
<evidence type="ECO:0000259" key="3">
    <source>
        <dbReference type="PROSITE" id="PS51186"/>
    </source>
</evidence>
<evidence type="ECO:0000256" key="2">
    <source>
        <dbReference type="ARBA" id="ARBA00023315"/>
    </source>
</evidence>
<dbReference type="AlphaFoldDB" id="A0AAJ0PD75"/>
<dbReference type="EMBL" id="LDSN01000084">
    <property type="protein sequence ID" value="KTT14714.1"/>
    <property type="molecule type" value="Genomic_DNA"/>
</dbReference>
<sequence length="153" mass="16438">MKARVIRAATVLDAEGISRVILAALRHSNAADYDAATLARVARSFTPQAVATLLDSRVVWVALEGGLIVATAGLEKDVVRSVFVDPTYQRRGIGEQLMDCIEQEALADGILQLQVPSSLTAQGFYTKLGYGVVREVRHGDERTVVMAKVLTAG</sequence>
<dbReference type="Pfam" id="PF13673">
    <property type="entry name" value="Acetyltransf_10"/>
    <property type="match status" value="1"/>
</dbReference>
<comment type="caution">
    <text evidence="4">The sequence shown here is derived from an EMBL/GenBank/DDBJ whole genome shotgun (WGS) entry which is preliminary data.</text>
</comment>
<organism evidence="4 5">
    <name type="scientific">Pseudomonas parafulva</name>
    <dbReference type="NCBI Taxonomy" id="157782"/>
    <lineage>
        <taxon>Bacteria</taxon>
        <taxon>Pseudomonadati</taxon>
        <taxon>Pseudomonadota</taxon>
        <taxon>Gammaproteobacteria</taxon>
        <taxon>Pseudomonadales</taxon>
        <taxon>Pseudomonadaceae</taxon>
        <taxon>Pseudomonas</taxon>
    </lineage>
</organism>
<dbReference type="RefSeq" id="WP_058639910.1">
    <property type="nucleotide sequence ID" value="NZ_LDSN01000084.1"/>
</dbReference>
<dbReference type="CDD" id="cd04301">
    <property type="entry name" value="NAT_SF"/>
    <property type="match status" value="1"/>
</dbReference>
<dbReference type="PANTHER" id="PTHR43877:SF1">
    <property type="entry name" value="ACETYLTRANSFERASE"/>
    <property type="match status" value="1"/>
</dbReference>
<gene>
    <name evidence="4" type="ORF">NS96R_20690</name>
</gene>
<dbReference type="GO" id="GO:0016747">
    <property type="term" value="F:acyltransferase activity, transferring groups other than amino-acyl groups"/>
    <property type="evidence" value="ECO:0007669"/>
    <property type="project" value="InterPro"/>
</dbReference>
<dbReference type="InterPro" id="IPR050832">
    <property type="entry name" value="Bact_Acetyltransf"/>
</dbReference>
<protein>
    <recommendedName>
        <fullName evidence="3">N-acetyltransferase domain-containing protein</fullName>
    </recommendedName>
</protein>
<dbReference type="SUPFAM" id="SSF55729">
    <property type="entry name" value="Acyl-CoA N-acyltransferases (Nat)"/>
    <property type="match status" value="1"/>
</dbReference>
<dbReference type="Proteomes" id="UP000071644">
    <property type="component" value="Unassembled WGS sequence"/>
</dbReference>